<dbReference type="HOGENOM" id="CLU_189781_4_0_9"/>
<evidence type="ECO:0008006" key="4">
    <source>
        <dbReference type="Google" id="ProtNLM"/>
    </source>
</evidence>
<dbReference type="Proteomes" id="UP000007177">
    <property type="component" value="Chromosome"/>
</dbReference>
<evidence type="ECO:0000256" key="1">
    <source>
        <dbReference type="SAM" id="MobiDB-lite"/>
    </source>
</evidence>
<proteinExistence type="predicted"/>
<organism evidence="2 3">
    <name type="scientific">Acetobacterium woodii (strain ATCC 29683 / DSM 1030 / JCM 2381 / KCTC 1655 / WB1)</name>
    <dbReference type="NCBI Taxonomy" id="931626"/>
    <lineage>
        <taxon>Bacteria</taxon>
        <taxon>Bacillati</taxon>
        <taxon>Bacillota</taxon>
        <taxon>Clostridia</taxon>
        <taxon>Eubacteriales</taxon>
        <taxon>Eubacteriaceae</taxon>
        <taxon>Acetobacterium</taxon>
    </lineage>
</organism>
<sequence>MELIPIFKDQLTRKVEIDMDIAALSMGMSQMQVAQQASVSVMKMAMDTGSEQMTEMVKMVDSGAGPSPDPNIGQFLDVTV</sequence>
<evidence type="ECO:0000313" key="2">
    <source>
        <dbReference type="EMBL" id="AFA48989.1"/>
    </source>
</evidence>
<dbReference type="EMBL" id="CP002987">
    <property type="protein sequence ID" value="AFA48989.1"/>
    <property type="molecule type" value="Genomic_DNA"/>
</dbReference>
<dbReference type="Pfam" id="PF14070">
    <property type="entry name" value="YjfB_motility"/>
    <property type="match status" value="1"/>
</dbReference>
<reference evidence="2 3" key="2">
    <citation type="journal article" date="2012" name="PLoS ONE">
        <title>An ancient pathway combining carbon dioxide fixation with the generation and utilization of a sodium ion gradient for ATP synthesis.</title>
        <authorList>
            <person name="Poehlein A."/>
            <person name="Schmidt S."/>
            <person name="Kaster A.K."/>
            <person name="Goenrich M."/>
            <person name="Vollmers J."/>
            <person name="Thurmer A."/>
            <person name="Bertsch J."/>
            <person name="Schuchmann K."/>
            <person name="Voigt B."/>
            <person name="Hecker M."/>
            <person name="Daniel R."/>
            <person name="Thauer R.K."/>
            <person name="Gottschalk G."/>
            <person name="Muller V."/>
        </authorList>
    </citation>
    <scope>NUCLEOTIDE SEQUENCE [LARGE SCALE GENOMIC DNA]</scope>
    <source>
        <strain evidence="3">ATCC 29683 / DSM 1030 / JCM 2381 / KCTC 1655 / WB1</strain>
    </source>
</reference>
<dbReference type="KEGG" id="awo:Awo_c22150"/>
<keyword evidence="3" id="KW-1185">Reference proteome</keyword>
<dbReference type="AlphaFoldDB" id="H6LC41"/>
<reference evidence="3" key="1">
    <citation type="submission" date="2011-07" db="EMBL/GenBank/DDBJ databases">
        <title>Complete genome sequence of Acetobacterium woodii.</title>
        <authorList>
            <person name="Poehlein A."/>
            <person name="Schmidt S."/>
            <person name="Kaster A.-K."/>
            <person name="Goenrich M."/>
            <person name="Vollmers J."/>
            <person name="Thuermer A."/>
            <person name="Gottschalk G."/>
            <person name="Thauer R.K."/>
            <person name="Daniel R."/>
            <person name="Mueller V."/>
        </authorList>
    </citation>
    <scope>NUCLEOTIDE SEQUENCE [LARGE SCALE GENOMIC DNA]</scope>
    <source>
        <strain evidence="3">ATCC 29683 / DSM 1030 / JCM 2381 / KCTC 1655 / WB1</strain>
    </source>
</reference>
<accession>H6LC41</accession>
<protein>
    <recommendedName>
        <fullName evidence="4">Motility protein</fullName>
    </recommendedName>
</protein>
<name>H6LC41_ACEWD</name>
<gene>
    <name evidence="2" type="ordered locus">Awo_c22150</name>
</gene>
<dbReference type="InterPro" id="IPR025906">
    <property type="entry name" value="YjfB_motility"/>
</dbReference>
<dbReference type="STRING" id="931626.Awo_c22150"/>
<feature type="region of interest" description="Disordered" evidence="1">
    <location>
        <begin position="60"/>
        <end position="80"/>
    </location>
</feature>
<evidence type="ECO:0000313" key="3">
    <source>
        <dbReference type="Proteomes" id="UP000007177"/>
    </source>
</evidence>